<dbReference type="Gene3D" id="3.40.30.10">
    <property type="entry name" value="Glutaredoxin"/>
    <property type="match status" value="1"/>
</dbReference>
<dbReference type="RefSeq" id="WP_257645022.1">
    <property type="nucleotide sequence ID" value="NZ_JACCFH010000001.1"/>
</dbReference>
<evidence type="ECO:0000313" key="1">
    <source>
        <dbReference type="EMBL" id="NYG31564.1"/>
    </source>
</evidence>
<dbReference type="Proteomes" id="UP000518288">
    <property type="component" value="Unassembled WGS sequence"/>
</dbReference>
<evidence type="ECO:0000313" key="2">
    <source>
        <dbReference type="Proteomes" id="UP000518288"/>
    </source>
</evidence>
<gene>
    <name evidence="1" type="ORF">BDD16_000550</name>
</gene>
<dbReference type="EMBL" id="JACCFH010000001">
    <property type="protein sequence ID" value="NYG31564.1"/>
    <property type="molecule type" value="Genomic_DNA"/>
</dbReference>
<dbReference type="AlphaFoldDB" id="A0A7Y9QVU4"/>
<evidence type="ECO:0008006" key="3">
    <source>
        <dbReference type="Google" id="ProtNLM"/>
    </source>
</evidence>
<comment type="caution">
    <text evidence="1">The sequence shown here is derived from an EMBL/GenBank/DDBJ whole genome shotgun (WGS) entry which is preliminary data.</text>
</comment>
<proteinExistence type="predicted"/>
<keyword evidence="2" id="KW-1185">Reference proteome</keyword>
<sequence>MAAVPRGNGAHVTPTFMVDGLVVADMGSGETVEAWLGRLELA</sequence>
<name>A0A7Y9QVU4_9BURK</name>
<reference evidence="1 2" key="1">
    <citation type="submission" date="2020-07" db="EMBL/GenBank/DDBJ databases">
        <title>Genomic Encyclopedia of Archaeal and Bacterial Type Strains, Phase II (KMG-II): from individual species to whole genera.</title>
        <authorList>
            <person name="Goeker M."/>
        </authorList>
    </citation>
    <scope>NUCLEOTIDE SEQUENCE [LARGE SCALE GENOMIC DNA]</scope>
    <source>
        <strain evidence="1 2">DSM 21226</strain>
    </source>
</reference>
<accession>A0A7Y9QVU4</accession>
<protein>
    <recommendedName>
        <fullName evidence="3">Thioredoxin-like fold domain-containing protein</fullName>
    </recommendedName>
</protein>
<organism evidence="1 2">
    <name type="scientific">Sphaerotilus montanus</name>
    <dbReference type="NCBI Taxonomy" id="522889"/>
    <lineage>
        <taxon>Bacteria</taxon>
        <taxon>Pseudomonadati</taxon>
        <taxon>Pseudomonadota</taxon>
        <taxon>Betaproteobacteria</taxon>
        <taxon>Burkholderiales</taxon>
        <taxon>Sphaerotilaceae</taxon>
        <taxon>Sphaerotilus</taxon>
    </lineage>
</organism>